<protein>
    <submittedName>
        <fullName evidence="1">Uncharacterized protein</fullName>
    </submittedName>
</protein>
<dbReference type="Proteomes" id="UP001283361">
    <property type="component" value="Unassembled WGS sequence"/>
</dbReference>
<keyword evidence="2" id="KW-1185">Reference proteome</keyword>
<dbReference type="AlphaFoldDB" id="A0AAE0YF01"/>
<evidence type="ECO:0000313" key="1">
    <source>
        <dbReference type="EMBL" id="KAK3743441.1"/>
    </source>
</evidence>
<sequence length="205" mass="22751">MLPSRCCFVPHSYTRVISGISGCPGQDGFTTVNFGISGYTAEDGYTRVTSGISLVTPVKMVFHQSHLWNLSGYTGQDDYTRETSGISGYTGEDYYTFGKSLVTLVNMISPGSLLESLWLHRSTWFHQSHFWNLSGYTGQRGYIRATSGISSYTSQGGNITFGKSLVTLEIVTLETLLGSLITSFKMILDFTLLRSVKRLRANFDR</sequence>
<reference evidence="1" key="1">
    <citation type="journal article" date="2023" name="G3 (Bethesda)">
        <title>A reference genome for the long-term kleptoplast-retaining sea slug Elysia crispata morphotype clarki.</title>
        <authorList>
            <person name="Eastman K.E."/>
            <person name="Pendleton A.L."/>
            <person name="Shaikh M.A."/>
            <person name="Suttiyut T."/>
            <person name="Ogas R."/>
            <person name="Tomko P."/>
            <person name="Gavelis G."/>
            <person name="Widhalm J.R."/>
            <person name="Wisecaver J.H."/>
        </authorList>
    </citation>
    <scope>NUCLEOTIDE SEQUENCE</scope>
    <source>
        <strain evidence="1">ECLA1</strain>
    </source>
</reference>
<gene>
    <name evidence="1" type="ORF">RRG08_009291</name>
</gene>
<name>A0AAE0YF01_9GAST</name>
<evidence type="ECO:0000313" key="2">
    <source>
        <dbReference type="Proteomes" id="UP001283361"/>
    </source>
</evidence>
<organism evidence="1 2">
    <name type="scientific">Elysia crispata</name>
    <name type="common">lettuce slug</name>
    <dbReference type="NCBI Taxonomy" id="231223"/>
    <lineage>
        <taxon>Eukaryota</taxon>
        <taxon>Metazoa</taxon>
        <taxon>Spiralia</taxon>
        <taxon>Lophotrochozoa</taxon>
        <taxon>Mollusca</taxon>
        <taxon>Gastropoda</taxon>
        <taxon>Heterobranchia</taxon>
        <taxon>Euthyneura</taxon>
        <taxon>Panpulmonata</taxon>
        <taxon>Sacoglossa</taxon>
        <taxon>Placobranchoidea</taxon>
        <taxon>Plakobranchidae</taxon>
        <taxon>Elysia</taxon>
    </lineage>
</organism>
<comment type="caution">
    <text evidence="1">The sequence shown here is derived from an EMBL/GenBank/DDBJ whole genome shotgun (WGS) entry which is preliminary data.</text>
</comment>
<accession>A0AAE0YF01</accession>
<dbReference type="EMBL" id="JAWDGP010006309">
    <property type="protein sequence ID" value="KAK3743441.1"/>
    <property type="molecule type" value="Genomic_DNA"/>
</dbReference>
<proteinExistence type="predicted"/>